<protein>
    <submittedName>
        <fullName evidence="1">Uncharacterized protein</fullName>
    </submittedName>
</protein>
<evidence type="ECO:0000313" key="1">
    <source>
        <dbReference type="EMBL" id="CCD55723.1"/>
    </source>
</evidence>
<sequence length="49" mass="6036">MHIYKRVLQYHINPRYRKWSLEIFILKFSVVALRVKISVLERKRGVGFF</sequence>
<dbReference type="HOGENOM" id="CLU_3142936_0_0_1"/>
<reference evidence="2" key="1">
    <citation type="journal article" date="2011" name="PLoS Genet.">
        <title>Genomic analysis of the necrotrophic fungal pathogens Sclerotinia sclerotiorum and Botrytis cinerea.</title>
        <authorList>
            <person name="Amselem J."/>
            <person name="Cuomo C.A."/>
            <person name="van Kan J.A."/>
            <person name="Viaud M."/>
            <person name="Benito E.P."/>
            <person name="Couloux A."/>
            <person name="Coutinho P.M."/>
            <person name="de Vries R.P."/>
            <person name="Dyer P.S."/>
            <person name="Fillinger S."/>
            <person name="Fournier E."/>
            <person name="Gout L."/>
            <person name="Hahn M."/>
            <person name="Kohn L."/>
            <person name="Lapalu N."/>
            <person name="Plummer K.M."/>
            <person name="Pradier J.M."/>
            <person name="Quevillon E."/>
            <person name="Sharon A."/>
            <person name="Simon A."/>
            <person name="ten Have A."/>
            <person name="Tudzynski B."/>
            <person name="Tudzynski P."/>
            <person name="Wincker P."/>
            <person name="Andrew M."/>
            <person name="Anthouard V."/>
            <person name="Beever R.E."/>
            <person name="Beffa R."/>
            <person name="Benoit I."/>
            <person name="Bouzid O."/>
            <person name="Brault B."/>
            <person name="Chen Z."/>
            <person name="Choquer M."/>
            <person name="Collemare J."/>
            <person name="Cotton P."/>
            <person name="Danchin E.G."/>
            <person name="Da Silva C."/>
            <person name="Gautier A."/>
            <person name="Giraud C."/>
            <person name="Giraud T."/>
            <person name="Gonzalez C."/>
            <person name="Grossetete S."/>
            <person name="Guldener U."/>
            <person name="Henrissat B."/>
            <person name="Howlett B.J."/>
            <person name="Kodira C."/>
            <person name="Kretschmer M."/>
            <person name="Lappartient A."/>
            <person name="Leroch M."/>
            <person name="Levis C."/>
            <person name="Mauceli E."/>
            <person name="Neuveglise C."/>
            <person name="Oeser B."/>
            <person name="Pearson M."/>
            <person name="Poulain J."/>
            <person name="Poussereau N."/>
            <person name="Quesneville H."/>
            <person name="Rascle C."/>
            <person name="Schumacher J."/>
            <person name="Segurens B."/>
            <person name="Sexton A."/>
            <person name="Silva E."/>
            <person name="Sirven C."/>
            <person name="Soanes D.M."/>
            <person name="Talbot N.J."/>
            <person name="Templeton M."/>
            <person name="Yandava C."/>
            <person name="Yarden O."/>
            <person name="Zeng Q."/>
            <person name="Rollins J.A."/>
            <person name="Lebrun M.H."/>
            <person name="Dickman M."/>
        </authorList>
    </citation>
    <scope>NUCLEOTIDE SEQUENCE [LARGE SCALE GENOMIC DNA]</scope>
    <source>
        <strain evidence="2">T4</strain>
    </source>
</reference>
<name>G2YVS5_BOTF4</name>
<gene>
    <name evidence="1" type="ORF">BofuT4_uP152850.1</name>
</gene>
<organism evidence="1 2">
    <name type="scientific">Botryotinia fuckeliana (strain T4)</name>
    <name type="common">Noble rot fungus</name>
    <name type="synonym">Botrytis cinerea</name>
    <dbReference type="NCBI Taxonomy" id="999810"/>
    <lineage>
        <taxon>Eukaryota</taxon>
        <taxon>Fungi</taxon>
        <taxon>Dikarya</taxon>
        <taxon>Ascomycota</taxon>
        <taxon>Pezizomycotina</taxon>
        <taxon>Leotiomycetes</taxon>
        <taxon>Helotiales</taxon>
        <taxon>Sclerotiniaceae</taxon>
        <taxon>Botrytis</taxon>
    </lineage>
</organism>
<dbReference type="AlphaFoldDB" id="G2YVS5"/>
<dbReference type="InParanoid" id="G2YVS5"/>
<accession>G2YVS5</accession>
<proteinExistence type="predicted"/>
<dbReference type="EMBL" id="FQ790357">
    <property type="protein sequence ID" value="CCD55723.1"/>
    <property type="molecule type" value="Genomic_DNA"/>
</dbReference>
<evidence type="ECO:0000313" key="2">
    <source>
        <dbReference type="Proteomes" id="UP000008177"/>
    </source>
</evidence>
<dbReference type="Proteomes" id="UP000008177">
    <property type="component" value="Unplaced contigs"/>
</dbReference>